<evidence type="ECO:0008006" key="3">
    <source>
        <dbReference type="Google" id="ProtNLM"/>
    </source>
</evidence>
<dbReference type="RefSeq" id="WP_154716372.1">
    <property type="nucleotide sequence ID" value="NZ_LT837803.1"/>
</dbReference>
<reference evidence="1" key="1">
    <citation type="submission" date="2017-03" db="EMBL/GenBank/DDBJ databases">
        <authorList>
            <consortium name="AG Boll"/>
        </authorList>
    </citation>
    <scope>NUCLEOTIDE SEQUENCE [LARGE SCALE GENOMIC DNA]</scope>
    <source>
        <strain evidence="1">Chol</strain>
    </source>
</reference>
<evidence type="ECO:0000313" key="2">
    <source>
        <dbReference type="Proteomes" id="UP000242886"/>
    </source>
</evidence>
<dbReference type="EMBL" id="LT837803">
    <property type="protein sequence ID" value="SMB24834.1"/>
    <property type="molecule type" value="Genomic_DNA"/>
</dbReference>
<accession>A0A7Z7MUZ9</accession>
<dbReference type="AlphaFoldDB" id="A0A7Z7MUZ9"/>
<organism evidence="1 2">
    <name type="scientific">Sterolibacterium denitrificans</name>
    <dbReference type="NCBI Taxonomy" id="157592"/>
    <lineage>
        <taxon>Bacteria</taxon>
        <taxon>Pseudomonadati</taxon>
        <taxon>Pseudomonadota</taxon>
        <taxon>Betaproteobacteria</taxon>
        <taxon>Nitrosomonadales</taxon>
        <taxon>Sterolibacteriaceae</taxon>
        <taxon>Sterolibacterium</taxon>
    </lineage>
</organism>
<dbReference type="Proteomes" id="UP000242886">
    <property type="component" value="Chromosome SDENCHOL"/>
</dbReference>
<gene>
    <name evidence="1" type="ORF">SDENCHOL_11151</name>
</gene>
<dbReference type="InterPro" id="IPR011009">
    <property type="entry name" value="Kinase-like_dom_sf"/>
</dbReference>
<evidence type="ECO:0000313" key="1">
    <source>
        <dbReference type="EMBL" id="SMB24834.1"/>
    </source>
</evidence>
<protein>
    <recommendedName>
        <fullName evidence="3">Serine/threonine protein kinase</fullName>
    </recommendedName>
</protein>
<name>A0A7Z7MUZ9_9PROT</name>
<sequence length="300" mass="33055">MPDLADHATEYPPGEAADAAAGNTSLVSLQTLLQARLNGASGDLATEKISHHGQSYIVKYRRRGYARHVRSWLVSAGCAILFGRFVRPARLRAGDIAHEARRLRQLHGQGVRVPRVFLQTADYLVLEFCGEDLTRRLQTVSPAEKQVLLERVFDELAAFHRGGHWHGGAQVRNLTMSDGRSGQIHRIDFEEAAGEALPLALMQAYDLILTLHSVVDHLVDGSDGTNDTNGLAQGLSLLQGYFRQAPSADVAQALRRLARLTDGLLGLEPMLRQQAQKHKDIRRSLALAQLLRAFRLSGQP</sequence>
<dbReference type="SUPFAM" id="SSF56112">
    <property type="entry name" value="Protein kinase-like (PK-like)"/>
    <property type="match status" value="1"/>
</dbReference>
<keyword evidence="2" id="KW-1185">Reference proteome</keyword>
<proteinExistence type="predicted"/>